<evidence type="ECO:0000256" key="1">
    <source>
        <dbReference type="SAM" id="SignalP"/>
    </source>
</evidence>
<keyword evidence="1" id="KW-0732">Signal</keyword>
<evidence type="ECO:0000313" key="2">
    <source>
        <dbReference type="Proteomes" id="UP000695000"/>
    </source>
</evidence>
<dbReference type="GeneID" id="108558035"/>
<sequence>MFVRLLCCALYTLSLVVHGKIEIRDANVATLSRDDIGMIFYITVQNSDICGYEVKVSMIECTEVIDEKDKDSGFMYLIGGHMGYLKPKCYKNVTLLYPNMYLHNRRGYCLISLKFKSDHDQIQQKKANITFDTWISKSVATPPILRGYYSKTEVRNCASPDLDPLNKCKPVDCHRKYLGSRNYFNKKWQRCQKVPVCVADPSKELVDVIFTPSNNKCRDMEKSVTKSDLQLIEAGTLKGPCEETYQSLLNIDCHYGKLNNVTGDCECDPGWMSAPFDKDQTDVANLFVYHMCNIEVAEWYDTSSRKIKVMALIVGVRALFVDELLRLGLMQLSVCRF</sequence>
<feature type="chain" id="PRO_5045703545" evidence="1">
    <location>
        <begin position="20"/>
        <end position="337"/>
    </location>
</feature>
<accession>A0ABM1M6W1</accession>
<evidence type="ECO:0000313" key="3">
    <source>
        <dbReference type="RefSeq" id="XP_017770311.1"/>
    </source>
</evidence>
<dbReference type="RefSeq" id="XP_017770311.1">
    <property type="nucleotide sequence ID" value="XM_017914822.1"/>
</dbReference>
<dbReference type="Proteomes" id="UP000695000">
    <property type="component" value="Unplaced"/>
</dbReference>
<protein>
    <submittedName>
        <fullName evidence="3">Uncharacterized protein LOC108558035</fullName>
    </submittedName>
</protein>
<organism evidence="2 3">
    <name type="scientific">Nicrophorus vespilloides</name>
    <name type="common">Boreal carrion beetle</name>
    <dbReference type="NCBI Taxonomy" id="110193"/>
    <lineage>
        <taxon>Eukaryota</taxon>
        <taxon>Metazoa</taxon>
        <taxon>Ecdysozoa</taxon>
        <taxon>Arthropoda</taxon>
        <taxon>Hexapoda</taxon>
        <taxon>Insecta</taxon>
        <taxon>Pterygota</taxon>
        <taxon>Neoptera</taxon>
        <taxon>Endopterygota</taxon>
        <taxon>Coleoptera</taxon>
        <taxon>Polyphaga</taxon>
        <taxon>Staphyliniformia</taxon>
        <taxon>Silphidae</taxon>
        <taxon>Nicrophorinae</taxon>
        <taxon>Nicrophorus</taxon>
    </lineage>
</organism>
<name>A0ABM1M6W1_NICVS</name>
<proteinExistence type="predicted"/>
<reference evidence="3" key="1">
    <citation type="submission" date="2025-08" db="UniProtKB">
        <authorList>
            <consortium name="RefSeq"/>
        </authorList>
    </citation>
    <scope>IDENTIFICATION</scope>
    <source>
        <tissue evidence="3">Whole Larva</tissue>
    </source>
</reference>
<feature type="signal peptide" evidence="1">
    <location>
        <begin position="1"/>
        <end position="19"/>
    </location>
</feature>
<keyword evidence="2" id="KW-1185">Reference proteome</keyword>
<gene>
    <name evidence="3" type="primary">LOC108558035</name>
</gene>